<reference evidence="1 2" key="1">
    <citation type="submission" date="2021-03" db="EMBL/GenBank/DDBJ databases">
        <title>novel species isolated from a fishpond in China.</title>
        <authorList>
            <person name="Lu H."/>
            <person name="Cai Z."/>
        </authorList>
    </citation>
    <scope>NUCLEOTIDE SEQUENCE [LARGE SCALE GENOMIC DNA]</scope>
    <source>
        <strain evidence="1 2">Y57</strain>
    </source>
</reference>
<proteinExistence type="predicted"/>
<sequence>TSGDINVQDDVQAQGNASLTLIAHRNINMTGTSITHADGATLNVSLLSNFNNSGNGSVALNNASIRTNGGDLTISGAVDPNGSFASTNVSSGTGVFIRSSLIDTHGGDVTIRGATSATLASGASATAMNISASTIDAGGGDISITALQASTSGTGDAFILHGGSSLLTEGTGAIDISADNLGSGNGTRIFSTGNTIAASGSGNVTLSGNAASGFGVLICSTASGSTQNIGVGSGTLTVKASSQSGRGLYVAAAGDGAINLTASDAGRIVLNGDSGASYGTILNVTGSGASINLLSDGDITVEGNSSGGSTPSLGLVTSGSGSSIDIASTAGDVRLAADNSVINSGSGSFRALYMDASGSDSAIRVGTQSGNLSLEGNSISGRGVDLAPSGSNAAITLSTSSGDIQVSGNSTASFGGYGIFLNSTGSSQGVAITTQTGDITLRGDSVGTSDAIALGGSDQASTNRIASQGGNILLDGHFHSPDSSELDHGIALLSVTNIIQTTGNGNVTLVGRSTGSGDGVDFYGNGNNLLSVENGTLSISGQANNANGLSVLTGQTEFRATGSGSISLDGYSRTGNGIHFYPSSSGSSVTIASNNGDIRLDGRSDGDSEASGVFVRSGSNSISLTSASGDITISGSGDNGASGITFNGTSSGSNTVLTGADGNLTLTASSRSGTALNFVSGNNRLGVHDGILLIDAQAPGGTYIAHDSDSTSIGASGSGAVLYRFGGLINASILGSDGEATRGHLQQQATGSTWSQVLYPDYRQTPLAPRIDLIDLDLSQLQASAPGEN</sequence>
<gene>
    <name evidence="1" type="ORF">J0A65_21655</name>
</gene>
<protein>
    <recommendedName>
        <fullName evidence="3">S-layer family protein</fullName>
    </recommendedName>
</protein>
<evidence type="ECO:0008006" key="3">
    <source>
        <dbReference type="Google" id="ProtNLM"/>
    </source>
</evidence>
<keyword evidence="2" id="KW-1185">Reference proteome</keyword>
<dbReference type="RefSeq" id="WP_206596405.1">
    <property type="nucleotide sequence ID" value="NZ_JAFKCS010000075.1"/>
</dbReference>
<accession>A0ABS3CZD9</accession>
<evidence type="ECO:0000313" key="2">
    <source>
        <dbReference type="Proteomes" id="UP000663992"/>
    </source>
</evidence>
<comment type="caution">
    <text evidence="1">The sequence shown here is derived from an EMBL/GenBank/DDBJ whole genome shotgun (WGS) entry which is preliminary data.</text>
</comment>
<dbReference type="EMBL" id="JAFKCS010000075">
    <property type="protein sequence ID" value="MBN7822484.1"/>
    <property type="molecule type" value="Genomic_DNA"/>
</dbReference>
<feature type="non-terminal residue" evidence="1">
    <location>
        <position position="1"/>
    </location>
</feature>
<name>A0ABS3CZD9_9ALTE</name>
<evidence type="ECO:0000313" key="1">
    <source>
        <dbReference type="EMBL" id="MBN7822484.1"/>
    </source>
</evidence>
<dbReference type="Proteomes" id="UP000663992">
    <property type="component" value="Unassembled WGS sequence"/>
</dbReference>
<organism evidence="1 2">
    <name type="scientific">Bowmanella yangjiangensis</name>
    <dbReference type="NCBI Taxonomy" id="2811230"/>
    <lineage>
        <taxon>Bacteria</taxon>
        <taxon>Pseudomonadati</taxon>
        <taxon>Pseudomonadota</taxon>
        <taxon>Gammaproteobacteria</taxon>
        <taxon>Alteromonadales</taxon>
        <taxon>Alteromonadaceae</taxon>
        <taxon>Bowmanella</taxon>
    </lineage>
</organism>